<evidence type="ECO:0000313" key="7">
    <source>
        <dbReference type="Proteomes" id="UP000603352"/>
    </source>
</evidence>
<accession>A0ABQ1I8C9</accession>
<protein>
    <submittedName>
        <fullName evidence="6">Aldehyde-activating protein</fullName>
    </submittedName>
</protein>
<comment type="caution">
    <text evidence="6">The sequence shown here is derived from an EMBL/GenBank/DDBJ whole genome shotgun (WGS) entry which is preliminary data.</text>
</comment>
<dbReference type="PANTHER" id="PTHR33337">
    <property type="entry name" value="GFA DOMAIN-CONTAINING PROTEIN"/>
    <property type="match status" value="1"/>
</dbReference>
<dbReference type="Pfam" id="PF04828">
    <property type="entry name" value="GFA"/>
    <property type="match status" value="1"/>
</dbReference>
<keyword evidence="3" id="KW-0862">Zinc</keyword>
<evidence type="ECO:0000256" key="4">
    <source>
        <dbReference type="ARBA" id="ARBA00023239"/>
    </source>
</evidence>
<dbReference type="Gene3D" id="3.90.1590.10">
    <property type="entry name" value="glutathione-dependent formaldehyde- activating enzyme (gfa)"/>
    <property type="match status" value="1"/>
</dbReference>
<dbReference type="InterPro" id="IPR006913">
    <property type="entry name" value="CENP-V/GFA"/>
</dbReference>
<keyword evidence="2" id="KW-0479">Metal-binding</keyword>
<dbReference type="PANTHER" id="PTHR33337:SF40">
    <property type="entry name" value="CENP-V_GFA DOMAIN-CONTAINING PROTEIN-RELATED"/>
    <property type="match status" value="1"/>
</dbReference>
<dbReference type="RefSeq" id="WP_188574608.1">
    <property type="nucleotide sequence ID" value="NZ_BMDZ01000003.1"/>
</dbReference>
<evidence type="ECO:0000259" key="5">
    <source>
        <dbReference type="PROSITE" id="PS51891"/>
    </source>
</evidence>
<keyword evidence="7" id="KW-1185">Reference proteome</keyword>
<dbReference type="PROSITE" id="PS51891">
    <property type="entry name" value="CENP_V_GFA"/>
    <property type="match status" value="1"/>
</dbReference>
<keyword evidence="4" id="KW-0456">Lyase</keyword>
<reference evidence="7" key="1">
    <citation type="journal article" date="2019" name="Int. J. Syst. Evol. Microbiol.">
        <title>The Global Catalogue of Microorganisms (GCM) 10K type strain sequencing project: providing services to taxonomists for standard genome sequencing and annotation.</title>
        <authorList>
            <consortium name="The Broad Institute Genomics Platform"/>
            <consortium name="The Broad Institute Genome Sequencing Center for Infectious Disease"/>
            <person name="Wu L."/>
            <person name="Ma J."/>
        </authorList>
    </citation>
    <scope>NUCLEOTIDE SEQUENCE [LARGE SCALE GENOMIC DNA]</scope>
    <source>
        <strain evidence="7">CGMCC 1.10188</strain>
    </source>
</reference>
<evidence type="ECO:0000313" key="6">
    <source>
        <dbReference type="EMBL" id="GGB26913.1"/>
    </source>
</evidence>
<comment type="similarity">
    <text evidence="1">Belongs to the Gfa family.</text>
</comment>
<organism evidence="6 7">
    <name type="scientific">Tistrella bauzanensis</name>
    <dbReference type="NCBI Taxonomy" id="657419"/>
    <lineage>
        <taxon>Bacteria</taxon>
        <taxon>Pseudomonadati</taxon>
        <taxon>Pseudomonadota</taxon>
        <taxon>Alphaproteobacteria</taxon>
        <taxon>Geminicoccales</taxon>
        <taxon>Geminicoccaceae</taxon>
        <taxon>Tistrella</taxon>
    </lineage>
</organism>
<gene>
    <name evidence="6" type="primary">gfaA</name>
    <name evidence="6" type="ORF">GCM10011505_05290</name>
</gene>
<sequence>MSGSEFEGGCFCGAVRYAVRGRPWWVVNCHCNSCRRSTGAPFSTYGCWPERQFDLLAGRPCRHDGGNGTVRDFCANCGTTLTLRGRRWPGEVHILTASLDDAADFAPSMHVWTEDALPWVALGGLPSSPRSG</sequence>
<dbReference type="InterPro" id="IPR011057">
    <property type="entry name" value="Mss4-like_sf"/>
</dbReference>
<dbReference type="EMBL" id="BMDZ01000003">
    <property type="protein sequence ID" value="GGB26913.1"/>
    <property type="molecule type" value="Genomic_DNA"/>
</dbReference>
<proteinExistence type="inferred from homology"/>
<dbReference type="SUPFAM" id="SSF51316">
    <property type="entry name" value="Mss4-like"/>
    <property type="match status" value="1"/>
</dbReference>
<name>A0ABQ1I8C9_9PROT</name>
<evidence type="ECO:0000256" key="1">
    <source>
        <dbReference type="ARBA" id="ARBA00005495"/>
    </source>
</evidence>
<evidence type="ECO:0000256" key="2">
    <source>
        <dbReference type="ARBA" id="ARBA00022723"/>
    </source>
</evidence>
<dbReference type="Proteomes" id="UP000603352">
    <property type="component" value="Unassembled WGS sequence"/>
</dbReference>
<feature type="domain" description="CENP-V/GFA" evidence="5">
    <location>
        <begin position="6"/>
        <end position="120"/>
    </location>
</feature>
<evidence type="ECO:0000256" key="3">
    <source>
        <dbReference type="ARBA" id="ARBA00022833"/>
    </source>
</evidence>